<name>A0A1F5JUR2_9BACT</name>
<protein>
    <recommendedName>
        <fullName evidence="1">Right handed beta helix domain-containing protein</fullName>
    </recommendedName>
</protein>
<organism evidence="2 3">
    <name type="scientific">Candidatus Daviesbacteria bacterium RIFCSPHIGHO2_02_FULL_36_13</name>
    <dbReference type="NCBI Taxonomy" id="1797768"/>
    <lineage>
        <taxon>Bacteria</taxon>
        <taxon>Candidatus Daviesiibacteriota</taxon>
    </lineage>
</organism>
<dbReference type="InterPro" id="IPR012334">
    <property type="entry name" value="Pectin_lyas_fold"/>
</dbReference>
<proteinExistence type="predicted"/>
<dbReference type="SUPFAM" id="SSF51126">
    <property type="entry name" value="Pectin lyase-like"/>
    <property type="match status" value="1"/>
</dbReference>
<dbReference type="SMART" id="SM00710">
    <property type="entry name" value="PbH1"/>
    <property type="match status" value="5"/>
</dbReference>
<dbReference type="InterPro" id="IPR039448">
    <property type="entry name" value="Beta_helix"/>
</dbReference>
<dbReference type="InterPro" id="IPR011050">
    <property type="entry name" value="Pectin_lyase_fold/virulence"/>
</dbReference>
<dbReference type="Pfam" id="PF13229">
    <property type="entry name" value="Beta_helix"/>
    <property type="match status" value="1"/>
</dbReference>
<dbReference type="Gene3D" id="2.160.20.10">
    <property type="entry name" value="Single-stranded right-handed beta-helix, Pectin lyase-like"/>
    <property type="match status" value="1"/>
</dbReference>
<dbReference type="Proteomes" id="UP000176902">
    <property type="component" value="Unassembled WGS sequence"/>
</dbReference>
<evidence type="ECO:0000313" key="3">
    <source>
        <dbReference type="Proteomes" id="UP000176902"/>
    </source>
</evidence>
<feature type="domain" description="Right handed beta helix" evidence="1">
    <location>
        <begin position="259"/>
        <end position="381"/>
    </location>
</feature>
<sequence>MAATLTFFKFDRVIQVDSLNNTQISVSVQDLVDEIRDYEDELDFMDYEKMMEATGKQDLGGGVTVGITLELINDWRLSFEARTALEGMTICTVTGGNLVATNQYSNNPIKATDFVQVTIAQSSSATIIEPPSDTNLLYLVESLRGSHASIGNVFYWDPTSGIDTNDGTTPAKATLTFAAAQTLAAAGNNDIIFALSTASSGITTVTETITITVPTLKLRGPGFPFQFVPGAGPTADTITISADSVEVSGFYIKSATGGTYDGISITAGSDNTLIKDCWISEATGNGINIPGGSITTRTVIDTCAIEDCTGDGINIGDFTTRAKIKQCILSGNDNGAVLAGSNSRDNIFENNLIFNNTTYGINIGTGVTRTGVRIHHTFADNGTGASDNVNDGGTDTFLESAGAVSDQNIVDIVDAVWDEVLTTGHTTTNSAAKILRDTKTRATLASLK</sequence>
<accession>A0A1F5JUR2</accession>
<comment type="caution">
    <text evidence="2">The sequence shown here is derived from an EMBL/GenBank/DDBJ whole genome shotgun (WGS) entry which is preliminary data.</text>
</comment>
<evidence type="ECO:0000259" key="1">
    <source>
        <dbReference type="Pfam" id="PF13229"/>
    </source>
</evidence>
<dbReference type="EMBL" id="MFCV01000031">
    <property type="protein sequence ID" value="OGE32211.1"/>
    <property type="molecule type" value="Genomic_DNA"/>
</dbReference>
<dbReference type="AlphaFoldDB" id="A0A1F5JUR2"/>
<evidence type="ECO:0000313" key="2">
    <source>
        <dbReference type="EMBL" id="OGE32211.1"/>
    </source>
</evidence>
<reference evidence="2 3" key="1">
    <citation type="journal article" date="2016" name="Nat. Commun.">
        <title>Thousands of microbial genomes shed light on interconnected biogeochemical processes in an aquifer system.</title>
        <authorList>
            <person name="Anantharaman K."/>
            <person name="Brown C.T."/>
            <person name="Hug L.A."/>
            <person name="Sharon I."/>
            <person name="Castelle C.J."/>
            <person name="Probst A.J."/>
            <person name="Thomas B.C."/>
            <person name="Singh A."/>
            <person name="Wilkins M.J."/>
            <person name="Karaoz U."/>
            <person name="Brodie E.L."/>
            <person name="Williams K.H."/>
            <person name="Hubbard S.S."/>
            <person name="Banfield J.F."/>
        </authorList>
    </citation>
    <scope>NUCLEOTIDE SEQUENCE [LARGE SCALE GENOMIC DNA]</scope>
</reference>
<gene>
    <name evidence="2" type="ORF">A3C59_04205</name>
</gene>
<dbReference type="InterPro" id="IPR006626">
    <property type="entry name" value="PbH1"/>
</dbReference>